<protein>
    <submittedName>
        <fullName evidence="5">Periplasmic oligopeptide-binding protein</fullName>
    </submittedName>
</protein>
<dbReference type="RefSeq" id="WP_115734256.1">
    <property type="nucleotide sequence ID" value="NZ_BAAAVY010000001.1"/>
</dbReference>
<dbReference type="SUPFAM" id="SSF53850">
    <property type="entry name" value="Periplasmic binding protein-like II"/>
    <property type="match status" value="1"/>
</dbReference>
<dbReference type="OrthoDB" id="9803988at2"/>
<dbReference type="PIRSF" id="PIRSF002741">
    <property type="entry name" value="MppA"/>
    <property type="match status" value="1"/>
</dbReference>
<dbReference type="Proteomes" id="UP000254701">
    <property type="component" value="Unassembled WGS sequence"/>
</dbReference>
<keyword evidence="3" id="KW-0732">Signal</keyword>
<proteinExistence type="inferred from homology"/>
<dbReference type="AlphaFoldDB" id="A0A381IMB5"/>
<evidence type="ECO:0000313" key="5">
    <source>
        <dbReference type="EMBL" id="SUY28648.1"/>
    </source>
</evidence>
<accession>A0A381IMB5</accession>
<dbReference type="PANTHER" id="PTHR30290">
    <property type="entry name" value="PERIPLASMIC BINDING COMPONENT OF ABC TRANSPORTER"/>
    <property type="match status" value="1"/>
</dbReference>
<dbReference type="Gene3D" id="3.40.190.10">
    <property type="entry name" value="Periplasmic binding protein-like II"/>
    <property type="match status" value="1"/>
</dbReference>
<dbReference type="InterPro" id="IPR039424">
    <property type="entry name" value="SBP_5"/>
</dbReference>
<evidence type="ECO:0000256" key="3">
    <source>
        <dbReference type="SAM" id="SignalP"/>
    </source>
</evidence>
<feature type="domain" description="Solute-binding protein family 5" evidence="4">
    <location>
        <begin position="76"/>
        <end position="428"/>
    </location>
</feature>
<dbReference type="InterPro" id="IPR000914">
    <property type="entry name" value="SBP_5_dom"/>
</dbReference>
<sequence>MNVLSRSALAALAIAWSTFTLPAFAQEAAPAEEQVLRLVTANMPRSLDPINIDAQRIINNGFAEPLVHATLDGADLIPALAKSWELVEPTLWRIELQPNAKFWSGAPVDAASVQASFERHQAKNTRAASILRGATFKAVGPTTLEIRTEKPDPAFLFKTVTIAVHNAARAEELGDRYALEADLSGYFKPTEFVPGELVVAEPFEGYWGEQPKLQRLEARFVVDPQTRYLAMQSGEADMDANVQFEQRPAYVRSEDYKFPVVNASNWNIWMNYRNPLLQDVKLRQALSLGTDRNEIVDGVMAPFATHSTGHFPAGLPYAIETKQVTDLERARALLDELGWKPGADGIRERDGKKLEFTVLTYGWWQTVAIALEAQWRKIGVSTKLHVVEPTASNQIMLDGAFDIATYCSCGTATGDLNGQLSSFYRSDAVQNWQRYSNPEVDTLVDQLRTEANTEARFALAKQIQEKVMADTALIYVANAELIGIAHNARVAGVDVERPRDITPSMYIAAE</sequence>
<organism evidence="5 6">
    <name type="scientific">Aminobacter aminovorans</name>
    <name type="common">Chelatobacter heintzii</name>
    <dbReference type="NCBI Taxonomy" id="83263"/>
    <lineage>
        <taxon>Bacteria</taxon>
        <taxon>Pseudomonadati</taxon>
        <taxon>Pseudomonadota</taxon>
        <taxon>Alphaproteobacteria</taxon>
        <taxon>Hyphomicrobiales</taxon>
        <taxon>Phyllobacteriaceae</taxon>
        <taxon>Aminobacter</taxon>
    </lineage>
</organism>
<dbReference type="Pfam" id="PF00496">
    <property type="entry name" value="SBP_bac_5"/>
    <property type="match status" value="1"/>
</dbReference>
<dbReference type="GO" id="GO:0030288">
    <property type="term" value="C:outer membrane-bounded periplasmic space"/>
    <property type="evidence" value="ECO:0007669"/>
    <property type="project" value="UniProtKB-ARBA"/>
</dbReference>
<dbReference type="EMBL" id="UFSM01000002">
    <property type="protein sequence ID" value="SUY28648.1"/>
    <property type="molecule type" value="Genomic_DNA"/>
</dbReference>
<dbReference type="GO" id="GO:0043190">
    <property type="term" value="C:ATP-binding cassette (ABC) transporter complex"/>
    <property type="evidence" value="ECO:0007669"/>
    <property type="project" value="InterPro"/>
</dbReference>
<name>A0A381IMB5_AMIAI</name>
<feature type="signal peptide" evidence="3">
    <location>
        <begin position="1"/>
        <end position="25"/>
    </location>
</feature>
<evidence type="ECO:0000256" key="1">
    <source>
        <dbReference type="ARBA" id="ARBA00004418"/>
    </source>
</evidence>
<evidence type="ECO:0000313" key="6">
    <source>
        <dbReference type="Proteomes" id="UP000254701"/>
    </source>
</evidence>
<dbReference type="GO" id="GO:0015833">
    <property type="term" value="P:peptide transport"/>
    <property type="evidence" value="ECO:0007669"/>
    <property type="project" value="TreeGrafter"/>
</dbReference>
<feature type="chain" id="PRO_5017020655" evidence="3">
    <location>
        <begin position="26"/>
        <end position="510"/>
    </location>
</feature>
<dbReference type="InterPro" id="IPR030678">
    <property type="entry name" value="Peptide/Ni-bd"/>
</dbReference>
<evidence type="ECO:0000259" key="4">
    <source>
        <dbReference type="Pfam" id="PF00496"/>
    </source>
</evidence>
<comment type="similarity">
    <text evidence="2">Belongs to the bacterial solute-binding protein 5 family.</text>
</comment>
<dbReference type="GO" id="GO:1904680">
    <property type="term" value="F:peptide transmembrane transporter activity"/>
    <property type="evidence" value="ECO:0007669"/>
    <property type="project" value="TreeGrafter"/>
</dbReference>
<evidence type="ECO:0000256" key="2">
    <source>
        <dbReference type="ARBA" id="ARBA00005695"/>
    </source>
</evidence>
<comment type="subcellular location">
    <subcellularLocation>
        <location evidence="1">Periplasm</location>
    </subcellularLocation>
</comment>
<dbReference type="Gene3D" id="3.10.105.10">
    <property type="entry name" value="Dipeptide-binding Protein, Domain 3"/>
    <property type="match status" value="1"/>
</dbReference>
<reference evidence="5 6" key="1">
    <citation type="submission" date="2018-06" db="EMBL/GenBank/DDBJ databases">
        <authorList>
            <consortium name="Pathogen Informatics"/>
            <person name="Doyle S."/>
        </authorList>
    </citation>
    <scope>NUCLEOTIDE SEQUENCE [LARGE SCALE GENOMIC DNA]</scope>
    <source>
        <strain evidence="5 6">NCTC10684</strain>
    </source>
</reference>
<gene>
    <name evidence="5" type="primary">oppA_2</name>
    <name evidence="5" type="ORF">NCTC10684_05261</name>
</gene>